<dbReference type="GO" id="GO:0061630">
    <property type="term" value="F:ubiquitin protein ligase activity"/>
    <property type="evidence" value="ECO:0007669"/>
    <property type="project" value="TreeGrafter"/>
</dbReference>
<dbReference type="SUPFAM" id="SSF57850">
    <property type="entry name" value="RING/U-box"/>
    <property type="match status" value="1"/>
</dbReference>
<protein>
    <recommendedName>
        <fullName evidence="2">PDZ domain-containing protein</fullName>
    </recommendedName>
</protein>
<proteinExistence type="predicted"/>
<dbReference type="InterPro" id="IPR036034">
    <property type="entry name" value="PDZ_sf"/>
</dbReference>
<dbReference type="GO" id="GO:0005737">
    <property type="term" value="C:cytoplasm"/>
    <property type="evidence" value="ECO:0007669"/>
    <property type="project" value="TreeGrafter"/>
</dbReference>
<dbReference type="OrthoDB" id="7424185at2759"/>
<dbReference type="PANTHER" id="PTHR45877:SF2">
    <property type="entry name" value="E3 UBIQUITIN-PROTEIN LIGASE SINA-RELATED"/>
    <property type="match status" value="1"/>
</dbReference>
<evidence type="ECO:0000313" key="3">
    <source>
        <dbReference type="EMBL" id="CAB3234704.1"/>
    </source>
</evidence>
<dbReference type="Proteomes" id="UP000494256">
    <property type="component" value="Unassembled WGS sequence"/>
</dbReference>
<dbReference type="InterPro" id="IPR013083">
    <property type="entry name" value="Znf_RING/FYVE/PHD"/>
</dbReference>
<feature type="compositionally biased region" description="Low complexity" evidence="1">
    <location>
        <begin position="218"/>
        <end position="233"/>
    </location>
</feature>
<dbReference type="SMART" id="SM00228">
    <property type="entry name" value="PDZ"/>
    <property type="match status" value="1"/>
</dbReference>
<accession>A0A8S0ZL61</accession>
<evidence type="ECO:0000313" key="4">
    <source>
        <dbReference type="Proteomes" id="UP000494256"/>
    </source>
</evidence>
<dbReference type="Gene3D" id="2.30.42.10">
    <property type="match status" value="1"/>
</dbReference>
<evidence type="ECO:0000256" key="1">
    <source>
        <dbReference type="SAM" id="MobiDB-lite"/>
    </source>
</evidence>
<evidence type="ECO:0000259" key="2">
    <source>
        <dbReference type="PROSITE" id="PS50106"/>
    </source>
</evidence>
<comment type="caution">
    <text evidence="3">The sequence shown here is derived from an EMBL/GenBank/DDBJ whole genome shotgun (WGS) entry which is preliminary data.</text>
</comment>
<dbReference type="SUPFAM" id="SSF50156">
    <property type="entry name" value="PDZ domain-like"/>
    <property type="match status" value="1"/>
</dbReference>
<dbReference type="InterPro" id="IPR004162">
    <property type="entry name" value="SINA-like_animal"/>
</dbReference>
<dbReference type="Gene3D" id="3.30.40.10">
    <property type="entry name" value="Zinc/RING finger domain, C3HC4 (zinc finger)"/>
    <property type="match status" value="1"/>
</dbReference>
<dbReference type="InterPro" id="IPR041489">
    <property type="entry name" value="PDZ_6"/>
</dbReference>
<dbReference type="InterPro" id="IPR001478">
    <property type="entry name" value="PDZ"/>
</dbReference>
<name>A0A8S0ZL61_ARCPL</name>
<dbReference type="GO" id="GO:0043161">
    <property type="term" value="P:proteasome-mediated ubiquitin-dependent protein catabolic process"/>
    <property type="evidence" value="ECO:0007669"/>
    <property type="project" value="TreeGrafter"/>
</dbReference>
<dbReference type="PANTHER" id="PTHR45877">
    <property type="entry name" value="E3 UBIQUITIN-PROTEIN LIGASE SIAH2"/>
    <property type="match status" value="1"/>
</dbReference>
<dbReference type="PROSITE" id="PS50106">
    <property type="entry name" value="PDZ"/>
    <property type="match status" value="1"/>
</dbReference>
<sequence length="418" mass="45570">MAEVSTMTTDEEYSEGVRMLMLNLPEDEGEGLGFRLTRTLWDPYPWVREVTSNSRADTAGLKTGDCLLQADGKDLLGMPVGQIAGLIRGDGAGRAVTLLVWNCGVDPRDDPELLWSCGGGVRGEKARRALAGVVKALACSVCASTATKPLTCARSHIYCEPCWMRLERCALCRESLPSKASPYARNLVAEQVFEAIATEYELKNPRPKPLTQTTSAYSSPNRSPNLSPSPSRRGQYQHSMIRHKKIVHFPEKFGQIYASDPNIHRSVQNTEHQQSANPTVLVENSCTANSSKSGNCSCQNGNENSNNKNVPQIKVENAEDGSKTGHANSDCSSSCQSLTIPHKLVARLRQACSLADLQNVAVQCPLSRSLNSLGDHSKHEHHGSLDNLKTLSNNICDSQVFLLSAPPIYVLACNHNQN</sequence>
<organism evidence="3 4">
    <name type="scientific">Arctia plantaginis</name>
    <name type="common">Wood tiger moth</name>
    <name type="synonym">Phalaena plantaginis</name>
    <dbReference type="NCBI Taxonomy" id="874455"/>
    <lineage>
        <taxon>Eukaryota</taxon>
        <taxon>Metazoa</taxon>
        <taxon>Ecdysozoa</taxon>
        <taxon>Arthropoda</taxon>
        <taxon>Hexapoda</taxon>
        <taxon>Insecta</taxon>
        <taxon>Pterygota</taxon>
        <taxon>Neoptera</taxon>
        <taxon>Endopterygota</taxon>
        <taxon>Lepidoptera</taxon>
        <taxon>Glossata</taxon>
        <taxon>Ditrysia</taxon>
        <taxon>Noctuoidea</taxon>
        <taxon>Erebidae</taxon>
        <taxon>Arctiinae</taxon>
        <taxon>Arctia</taxon>
    </lineage>
</organism>
<dbReference type="CDD" id="cd00136">
    <property type="entry name" value="PDZ_canonical"/>
    <property type="match status" value="1"/>
</dbReference>
<dbReference type="Pfam" id="PF17820">
    <property type="entry name" value="PDZ_6"/>
    <property type="match status" value="1"/>
</dbReference>
<dbReference type="AlphaFoldDB" id="A0A8S0ZL61"/>
<feature type="region of interest" description="Disordered" evidence="1">
    <location>
        <begin position="204"/>
        <end position="238"/>
    </location>
</feature>
<dbReference type="EMBL" id="CADEBD010000295">
    <property type="protein sequence ID" value="CAB3234704.1"/>
    <property type="molecule type" value="Genomic_DNA"/>
</dbReference>
<reference evidence="3 4" key="1">
    <citation type="submission" date="2020-04" db="EMBL/GenBank/DDBJ databases">
        <authorList>
            <person name="Wallbank WR R."/>
            <person name="Pardo Diaz C."/>
            <person name="Kozak K."/>
            <person name="Martin S."/>
            <person name="Jiggins C."/>
            <person name="Moest M."/>
            <person name="Warren A I."/>
            <person name="Byers J.R.P. K."/>
            <person name="Montejo-Kovacevich G."/>
            <person name="Yen C E."/>
        </authorList>
    </citation>
    <scope>NUCLEOTIDE SEQUENCE [LARGE SCALE GENOMIC DNA]</scope>
</reference>
<dbReference type="GO" id="GO:0031624">
    <property type="term" value="F:ubiquitin conjugating enzyme binding"/>
    <property type="evidence" value="ECO:0007669"/>
    <property type="project" value="TreeGrafter"/>
</dbReference>
<feature type="domain" description="PDZ" evidence="2">
    <location>
        <begin position="21"/>
        <end position="88"/>
    </location>
</feature>
<gene>
    <name evidence="3" type="ORF">APLA_LOCUS6697</name>
</gene>